<dbReference type="InterPro" id="IPR029058">
    <property type="entry name" value="AB_hydrolase_fold"/>
</dbReference>
<name>A0A0K6GT16_9NEIS</name>
<keyword evidence="3" id="KW-1185">Reference proteome</keyword>
<gene>
    <name evidence="2" type="ORF">Ga0061063_0751</name>
</gene>
<dbReference type="PANTHER" id="PTHR43798:SF33">
    <property type="entry name" value="HYDROLASE, PUTATIVE (AFU_ORTHOLOGUE AFUA_2G14860)-RELATED"/>
    <property type="match status" value="1"/>
</dbReference>
<dbReference type="InterPro" id="IPR000073">
    <property type="entry name" value="AB_hydrolase_1"/>
</dbReference>
<proteinExistence type="predicted"/>
<protein>
    <submittedName>
        <fullName evidence="2">Pimeloyl-ACP methyl ester carboxylesterase</fullName>
    </submittedName>
</protein>
<organism evidence="2 3">
    <name type="scientific">Gulbenkiania indica</name>
    <dbReference type="NCBI Taxonomy" id="375574"/>
    <lineage>
        <taxon>Bacteria</taxon>
        <taxon>Pseudomonadati</taxon>
        <taxon>Pseudomonadota</taxon>
        <taxon>Betaproteobacteria</taxon>
        <taxon>Neisseriales</taxon>
        <taxon>Chromobacteriaceae</taxon>
        <taxon>Gulbenkiania</taxon>
    </lineage>
</organism>
<dbReference type="Proteomes" id="UP000243535">
    <property type="component" value="Unassembled WGS sequence"/>
</dbReference>
<sequence>MNSFDHTSGSFFTHDGARLYYEQHGPGSAPWLVLLHGGMGSIEGFNRILPALAGRFRVLGIDSRGHGRSTLGDGRLTYQRLEADVAALLDHLQTGPVRIIGFSDGGTLGYRLALRRNVVERLVAIGGSWDWKNHAEDQALFRGLTGAGWRQKFPDSHATYQQINPEPDFDRLLEATVRMWTDTSETGYPGDAVARIQCPVLVMRGDEDPLFRREAAFTLATRLPQARLFNLPFAGHEAHEDQPDLCLPVILRFLDDGKGHGAPV</sequence>
<reference evidence="3" key="1">
    <citation type="submission" date="2015-08" db="EMBL/GenBank/DDBJ databases">
        <authorList>
            <person name="Varghese N."/>
        </authorList>
    </citation>
    <scope>NUCLEOTIDE SEQUENCE [LARGE SCALE GENOMIC DNA]</scope>
    <source>
        <strain evidence="3">DSM 17901</strain>
    </source>
</reference>
<dbReference type="RefSeq" id="WP_072242812.1">
    <property type="nucleotide sequence ID" value="NZ_CYHA01000001.1"/>
</dbReference>
<dbReference type="PANTHER" id="PTHR43798">
    <property type="entry name" value="MONOACYLGLYCEROL LIPASE"/>
    <property type="match status" value="1"/>
</dbReference>
<dbReference type="EMBL" id="CYHA01000001">
    <property type="protein sequence ID" value="CUA81904.1"/>
    <property type="molecule type" value="Genomic_DNA"/>
</dbReference>
<dbReference type="Pfam" id="PF12697">
    <property type="entry name" value="Abhydrolase_6"/>
    <property type="match status" value="1"/>
</dbReference>
<dbReference type="SUPFAM" id="SSF53474">
    <property type="entry name" value="alpha/beta-Hydrolases"/>
    <property type="match status" value="1"/>
</dbReference>
<evidence type="ECO:0000259" key="1">
    <source>
        <dbReference type="Pfam" id="PF12697"/>
    </source>
</evidence>
<dbReference type="InterPro" id="IPR050266">
    <property type="entry name" value="AB_hydrolase_sf"/>
</dbReference>
<dbReference type="Gene3D" id="3.40.50.1820">
    <property type="entry name" value="alpha/beta hydrolase"/>
    <property type="match status" value="1"/>
</dbReference>
<evidence type="ECO:0000313" key="2">
    <source>
        <dbReference type="EMBL" id="CUA81904.1"/>
    </source>
</evidence>
<dbReference type="STRING" id="375574.GCA_001418035_00549"/>
<evidence type="ECO:0000313" key="3">
    <source>
        <dbReference type="Proteomes" id="UP000243535"/>
    </source>
</evidence>
<dbReference type="GO" id="GO:0016020">
    <property type="term" value="C:membrane"/>
    <property type="evidence" value="ECO:0007669"/>
    <property type="project" value="TreeGrafter"/>
</dbReference>
<dbReference type="AlphaFoldDB" id="A0A0K6GT16"/>
<feature type="domain" description="AB hydrolase-1" evidence="1">
    <location>
        <begin position="32"/>
        <end position="245"/>
    </location>
</feature>
<accession>A0A0K6GT16</accession>